<keyword evidence="2" id="KW-1185">Reference proteome</keyword>
<evidence type="ECO:0000313" key="1">
    <source>
        <dbReference type="EMBL" id="WEF51432.1"/>
    </source>
</evidence>
<evidence type="ECO:0000313" key="2">
    <source>
        <dbReference type="Proteomes" id="UP001213907"/>
    </source>
</evidence>
<dbReference type="Pfam" id="PF11171">
    <property type="entry name" value="DUF2958"/>
    <property type="match status" value="1"/>
</dbReference>
<accession>A0ABY8BSP8</accession>
<gene>
    <name evidence="1" type="ORF">AFIC_003021</name>
</gene>
<dbReference type="Proteomes" id="UP001213907">
    <property type="component" value="Chromosome"/>
</dbReference>
<dbReference type="InterPro" id="IPR021341">
    <property type="entry name" value="DUF2958"/>
</dbReference>
<dbReference type="RefSeq" id="WP_275247033.1">
    <property type="nucleotide sequence ID" value="NZ_BAABDX010000001.1"/>
</dbReference>
<dbReference type="EMBL" id="CP113162">
    <property type="protein sequence ID" value="WEF51432.1"/>
    <property type="molecule type" value="Genomic_DNA"/>
</dbReference>
<name>A0ABY8BSP8_AFICR</name>
<proteinExistence type="predicted"/>
<reference evidence="1 2" key="1">
    <citation type="submission" date="2022-11" db="EMBL/GenBank/DDBJ databases">
        <authorList>
            <person name="Siebert D."/>
            <person name="Busche T."/>
            <person name="Saydam E."/>
            <person name="Kalinowski J."/>
            <person name="Ruckert C."/>
            <person name="Blombach B."/>
        </authorList>
    </citation>
    <scope>NUCLEOTIDE SEQUENCE [LARGE SCALE GENOMIC DNA]</scope>
    <source>
        <strain evidence="1 2">DSM 1083</strain>
    </source>
</reference>
<sequence length="113" mass="12322">MAQLGLLTLGDHVQLLVNALSPERDHAPVFKLFTPDANTTWLISECDPDDPDRLFGLCDLGLGFPELGWVSLKEIEGVRGKLGLPVERDVSFVGDKPLSAYAAEAHQLGRIQV</sequence>
<organism evidence="1 2">
    <name type="scientific">Afipia carboxydohydrogena</name>
    <name type="common">Pseudomonas carboxydohydrogena</name>
    <dbReference type="NCBI Taxonomy" id="290"/>
    <lineage>
        <taxon>Bacteria</taxon>
        <taxon>Pseudomonadati</taxon>
        <taxon>Pseudomonadota</taxon>
        <taxon>Alphaproteobacteria</taxon>
        <taxon>Hyphomicrobiales</taxon>
        <taxon>Nitrobacteraceae</taxon>
        <taxon>Afipia</taxon>
    </lineage>
</organism>
<protein>
    <submittedName>
        <fullName evidence="1">DUF2958 domain-containing protein</fullName>
    </submittedName>
</protein>